<dbReference type="InterPro" id="IPR015914">
    <property type="entry name" value="PAPs_N"/>
</dbReference>
<evidence type="ECO:0008006" key="7">
    <source>
        <dbReference type="Google" id="ProtNLM"/>
    </source>
</evidence>
<feature type="compositionally biased region" description="Low complexity" evidence="2">
    <location>
        <begin position="9"/>
        <end position="20"/>
    </location>
</feature>
<dbReference type="EMBL" id="JZDQ02000021">
    <property type="protein sequence ID" value="OIJ25781.1"/>
    <property type="molecule type" value="Genomic_DNA"/>
</dbReference>
<evidence type="ECO:0000313" key="6">
    <source>
        <dbReference type="Proteomes" id="UP000033772"/>
    </source>
</evidence>
<feature type="domain" description="Calcineurin-like phosphoesterase" evidence="3">
    <location>
        <begin position="148"/>
        <end position="356"/>
    </location>
</feature>
<dbReference type="RefSeq" id="WP_045548262.1">
    <property type="nucleotide sequence ID" value="NZ_JZDQ02000021.1"/>
</dbReference>
<proteinExistence type="predicted"/>
<dbReference type="SUPFAM" id="SSF49363">
    <property type="entry name" value="Purple acid phosphatase, N-terminal domain"/>
    <property type="match status" value="1"/>
</dbReference>
<dbReference type="InterPro" id="IPR004843">
    <property type="entry name" value="Calcineurin-like_PHP"/>
</dbReference>
<dbReference type="AlphaFoldDB" id="A0A1J4N2H5"/>
<dbReference type="Gene3D" id="2.60.40.380">
    <property type="entry name" value="Purple acid phosphatase-like, N-terminal"/>
    <property type="match status" value="1"/>
</dbReference>
<dbReference type="Pfam" id="PF16656">
    <property type="entry name" value="Pur_ac_phosph_N"/>
    <property type="match status" value="1"/>
</dbReference>
<dbReference type="InterPro" id="IPR008963">
    <property type="entry name" value="Purple_acid_Pase-like_N"/>
</dbReference>
<evidence type="ECO:0000259" key="4">
    <source>
        <dbReference type="Pfam" id="PF16656"/>
    </source>
</evidence>
<dbReference type="InterPro" id="IPR039331">
    <property type="entry name" value="PAPs-like"/>
</dbReference>
<dbReference type="PANTHER" id="PTHR22953:SF153">
    <property type="entry name" value="PURPLE ACID PHOSPHATASE"/>
    <property type="match status" value="1"/>
</dbReference>
<evidence type="ECO:0000256" key="1">
    <source>
        <dbReference type="ARBA" id="ARBA00022729"/>
    </source>
</evidence>
<sequence length="467" mass="50143">MTDSPHAGPTTTAPSRTAPSRRTLLKAGLIGGAGVVAGPMLWTQAARSAAPAAGVHLSYGTNPLRQMNVTWSTAGSVQAPRLDLGVTPDYGLTLQPESVSSIRVDSVYHHVDLSDLRPGTRYYYRLSHDGGTPTRGSFTTAPKSDGSFRFAAFGDMGVAEDAARNVNLIRQQGAEFAFVVGDIAYADTGGQGKSGEAQQDFGVWDEFLNQIQPSANTIPWMTVVGNHEMENGNGELGYDGYRARFHLPGNGAGGGQETYSFVRGNVAFIALDGNDATYEYTRNAGYLGATLDSWLEHRLAAFRARDDIDFILVGFHQCAYCTNIAHASDGGIRDRWEALFDRYQVDVVINGHNHCYERTHLMRGGKPVQEAPRGATVSTNQGTIYITAGGGGGSTYPDVLPVLSYYTDKNGLKVPEPTTYRAVGDATHSVAFFDAHPRDAHGQARLDLEVIASDGSAVDTLTIARSR</sequence>
<evidence type="ECO:0000256" key="2">
    <source>
        <dbReference type="SAM" id="MobiDB-lite"/>
    </source>
</evidence>
<dbReference type="PANTHER" id="PTHR22953">
    <property type="entry name" value="ACID PHOSPHATASE RELATED"/>
    <property type="match status" value="1"/>
</dbReference>
<gene>
    <name evidence="5" type="ORF">UG56_015470</name>
</gene>
<dbReference type="PROSITE" id="PS51318">
    <property type="entry name" value="TAT"/>
    <property type="match status" value="1"/>
</dbReference>
<feature type="domain" description="Purple acid phosphatase N-terminal" evidence="4">
    <location>
        <begin position="54"/>
        <end position="140"/>
    </location>
</feature>
<dbReference type="SUPFAM" id="SSF56300">
    <property type="entry name" value="Metallo-dependent phosphatases"/>
    <property type="match status" value="1"/>
</dbReference>
<keyword evidence="1" id="KW-0732">Signal</keyword>
<dbReference type="OrthoDB" id="9804511at2"/>
<dbReference type="InterPro" id="IPR006311">
    <property type="entry name" value="TAT_signal"/>
</dbReference>
<dbReference type="GO" id="GO:0046872">
    <property type="term" value="F:metal ion binding"/>
    <property type="evidence" value="ECO:0007669"/>
    <property type="project" value="InterPro"/>
</dbReference>
<dbReference type="Proteomes" id="UP000033772">
    <property type="component" value="Unassembled WGS sequence"/>
</dbReference>
<accession>A0A1J4N2H5</accession>
<dbReference type="STRING" id="1844.UG56_015470"/>
<keyword evidence="6" id="KW-1185">Reference proteome</keyword>
<dbReference type="GO" id="GO:0003993">
    <property type="term" value="F:acid phosphatase activity"/>
    <property type="evidence" value="ECO:0007669"/>
    <property type="project" value="InterPro"/>
</dbReference>
<protein>
    <recommendedName>
        <fullName evidence="7">Phosphoesterase</fullName>
    </recommendedName>
</protein>
<organism evidence="5 6">
    <name type="scientific">Nocardioides luteus</name>
    <dbReference type="NCBI Taxonomy" id="1844"/>
    <lineage>
        <taxon>Bacteria</taxon>
        <taxon>Bacillati</taxon>
        <taxon>Actinomycetota</taxon>
        <taxon>Actinomycetes</taxon>
        <taxon>Propionibacteriales</taxon>
        <taxon>Nocardioidaceae</taxon>
        <taxon>Nocardioides</taxon>
    </lineage>
</organism>
<evidence type="ECO:0000313" key="5">
    <source>
        <dbReference type="EMBL" id="OIJ25781.1"/>
    </source>
</evidence>
<dbReference type="Pfam" id="PF00149">
    <property type="entry name" value="Metallophos"/>
    <property type="match status" value="1"/>
</dbReference>
<name>A0A1J4N2H5_9ACTN</name>
<dbReference type="InterPro" id="IPR029052">
    <property type="entry name" value="Metallo-depent_PP-like"/>
</dbReference>
<evidence type="ECO:0000259" key="3">
    <source>
        <dbReference type="Pfam" id="PF00149"/>
    </source>
</evidence>
<dbReference type="Gene3D" id="3.60.21.10">
    <property type="match status" value="1"/>
</dbReference>
<comment type="caution">
    <text evidence="5">The sequence shown here is derived from an EMBL/GenBank/DDBJ whole genome shotgun (WGS) entry which is preliminary data.</text>
</comment>
<reference evidence="5" key="1">
    <citation type="submission" date="2016-10" db="EMBL/GenBank/DDBJ databases">
        <title>Draft Genome Sequence of Nocardioides luteus Strain BAFB, an Alkane-Degrading Bacterium Isolated from JP-7 Polluted Soil.</title>
        <authorList>
            <person name="Brown L."/>
            <person name="Ruiz O.N."/>
            <person name="Gunasekera T."/>
        </authorList>
    </citation>
    <scope>NUCLEOTIDE SEQUENCE [LARGE SCALE GENOMIC DNA]</scope>
    <source>
        <strain evidence="5">BAFB</strain>
    </source>
</reference>
<feature type="region of interest" description="Disordered" evidence="2">
    <location>
        <begin position="1"/>
        <end position="20"/>
    </location>
</feature>